<evidence type="ECO:0000313" key="4">
    <source>
        <dbReference type="EMBL" id="GJT17196.1"/>
    </source>
</evidence>
<feature type="region of interest" description="Disordered" evidence="1">
    <location>
        <begin position="85"/>
        <end position="178"/>
    </location>
</feature>
<dbReference type="Pfam" id="PF13976">
    <property type="entry name" value="gag_pre-integrs"/>
    <property type="match status" value="1"/>
</dbReference>
<evidence type="ECO:0000259" key="2">
    <source>
        <dbReference type="Pfam" id="PF13976"/>
    </source>
</evidence>
<proteinExistence type="predicted"/>
<keyword evidence="5" id="KW-1185">Reference proteome</keyword>
<dbReference type="InterPro" id="IPR036397">
    <property type="entry name" value="RNaseH_sf"/>
</dbReference>
<comment type="caution">
    <text evidence="4">The sequence shown here is derived from an EMBL/GenBank/DDBJ whole genome shotgun (WGS) entry which is preliminary data.</text>
</comment>
<dbReference type="Pfam" id="PF25597">
    <property type="entry name" value="SH3_retrovirus"/>
    <property type="match status" value="1"/>
</dbReference>
<dbReference type="InterPro" id="IPR012337">
    <property type="entry name" value="RNaseH-like_sf"/>
</dbReference>
<reference evidence="4" key="2">
    <citation type="submission" date="2022-01" db="EMBL/GenBank/DDBJ databases">
        <authorList>
            <person name="Yamashiro T."/>
            <person name="Shiraishi A."/>
            <person name="Satake H."/>
            <person name="Nakayama K."/>
        </authorList>
    </citation>
    <scope>NUCLEOTIDE SEQUENCE</scope>
</reference>
<feature type="compositionally biased region" description="Low complexity" evidence="1">
    <location>
        <begin position="317"/>
        <end position="327"/>
    </location>
</feature>
<dbReference type="Proteomes" id="UP001151760">
    <property type="component" value="Unassembled WGS sequence"/>
</dbReference>
<gene>
    <name evidence="4" type="ORF">Tco_0875902</name>
</gene>
<reference evidence="4" key="1">
    <citation type="journal article" date="2022" name="Int. J. Mol. Sci.">
        <title>Draft Genome of Tanacetum Coccineum: Genomic Comparison of Closely Related Tanacetum-Family Plants.</title>
        <authorList>
            <person name="Yamashiro T."/>
            <person name="Shiraishi A."/>
            <person name="Nakayama K."/>
            <person name="Satake H."/>
        </authorList>
    </citation>
    <scope>NUCLEOTIDE SEQUENCE</scope>
</reference>
<evidence type="ECO:0000313" key="5">
    <source>
        <dbReference type="Proteomes" id="UP001151760"/>
    </source>
</evidence>
<dbReference type="SUPFAM" id="SSF53098">
    <property type="entry name" value="Ribonuclease H-like"/>
    <property type="match status" value="1"/>
</dbReference>
<organism evidence="4 5">
    <name type="scientific">Tanacetum coccineum</name>
    <dbReference type="NCBI Taxonomy" id="301880"/>
    <lineage>
        <taxon>Eukaryota</taxon>
        <taxon>Viridiplantae</taxon>
        <taxon>Streptophyta</taxon>
        <taxon>Embryophyta</taxon>
        <taxon>Tracheophyta</taxon>
        <taxon>Spermatophyta</taxon>
        <taxon>Magnoliopsida</taxon>
        <taxon>eudicotyledons</taxon>
        <taxon>Gunneridae</taxon>
        <taxon>Pentapetalae</taxon>
        <taxon>asterids</taxon>
        <taxon>campanulids</taxon>
        <taxon>Asterales</taxon>
        <taxon>Asteraceae</taxon>
        <taxon>Asteroideae</taxon>
        <taxon>Anthemideae</taxon>
        <taxon>Anthemidinae</taxon>
        <taxon>Tanacetum</taxon>
    </lineage>
</organism>
<feature type="compositionally biased region" description="Basic and acidic residues" evidence="1">
    <location>
        <begin position="132"/>
        <end position="142"/>
    </location>
</feature>
<feature type="domain" description="GAG-pre-integrase" evidence="2">
    <location>
        <begin position="437"/>
        <end position="509"/>
    </location>
</feature>
<name>A0ABQ5BQS4_9ASTR</name>
<dbReference type="PANTHER" id="PTHR42648:SF18">
    <property type="entry name" value="RETROTRANSPOSON, UNCLASSIFIED-LIKE PROTEIN"/>
    <property type="match status" value="1"/>
</dbReference>
<feature type="compositionally biased region" description="Polar residues" evidence="1">
    <location>
        <begin position="143"/>
        <end position="164"/>
    </location>
</feature>
<accession>A0ABQ5BQS4</accession>
<dbReference type="Gene3D" id="3.30.420.10">
    <property type="entry name" value="Ribonuclease H-like superfamily/Ribonuclease H"/>
    <property type="match status" value="1"/>
</dbReference>
<evidence type="ECO:0000256" key="1">
    <source>
        <dbReference type="SAM" id="MobiDB-lite"/>
    </source>
</evidence>
<evidence type="ECO:0000259" key="3">
    <source>
        <dbReference type="Pfam" id="PF25597"/>
    </source>
</evidence>
<protein>
    <submittedName>
        <fullName evidence="4">Retrovirus-related pol polyprotein from transposon TNT 1-94</fullName>
    </submittedName>
</protein>
<dbReference type="InterPro" id="IPR039537">
    <property type="entry name" value="Retrotran_Ty1/copia-like"/>
</dbReference>
<dbReference type="EMBL" id="BQNB010013536">
    <property type="protein sequence ID" value="GJT17196.1"/>
    <property type="molecule type" value="Genomic_DNA"/>
</dbReference>
<dbReference type="InterPro" id="IPR025724">
    <property type="entry name" value="GAG-pre-integrase_dom"/>
</dbReference>
<dbReference type="InterPro" id="IPR057670">
    <property type="entry name" value="SH3_retrovirus"/>
</dbReference>
<feature type="domain" description="Retroviral polymerase SH3-like" evidence="3">
    <location>
        <begin position="633"/>
        <end position="687"/>
    </location>
</feature>
<feature type="region of interest" description="Disordered" evidence="1">
    <location>
        <begin position="311"/>
        <end position="332"/>
    </location>
</feature>
<dbReference type="PANTHER" id="PTHR42648">
    <property type="entry name" value="TRANSPOSASE, PUTATIVE-RELATED"/>
    <property type="match status" value="1"/>
</dbReference>
<sequence>MACDVSWKSRLSKLNDENVLLKTQVDFVVQERENVKLEYQKLFNSIKATQAQHQQEVNELIENISQKTYAYGDVRSKNQDLLMAKKASNPEDNTDRSKPVTSHSTPKNKQKQEKNANVIARGMNFNSVRRPTSKDTKSENRVMKNTNAKSSSAYVRKTPSSVRIDSNKHETKNSNECQSKASVLNTKTVTAVNDGSNLVCVSCGKNMFLISHEKCVARYALSIDSRVKRALFTTPVAAKSKNLETTSVVAKSRFSITKTLTATNKVSSVSSLSPDSKQSRTLSNYMKNKIATSRKWQIWFEYQSCFNWTPKSKTAQSSPSVSKSNTSVRTTSKTPVITQNGLPNYPLFHLHLFNVMQKFMGTVCFGNDHFAAITGYGDYVQGNLTICHVYYVEGLGHNLFSVGHFSDEDLEVAFHSNTCYVWNLEGDDLLTSSRESNLYTISISELTASSLVCLMSKATSTKSWVWHRRLSHLNFGIINQLTSKNLVYGLLKFKYDKDHLCSVCEQGKSEKASSPSKLVPSTETKLDLIHMDLCGPMRVESINGKKYILVIVDDYSRYTWAQILKIRIDNGSKFKNEKLRLFYAKLEFLWIEAITIACFTQNRFLVHTWYNKTLYELIRGRKPNVQYFHVFGSLCYPTNDHDDLGKMKPKVDISIFIGYFESSRGLRIYNCRTKKIMETIHVKFDELTAMASECNNSGPGLNCLNFQDSSKELNEIPSQQDLDNLFGPLYEEYYASSTFEVSSNSAANTLDDEDTSSLFSIIIEDMSLTEPKNIKEAILDHSWIESMQDELNQLKRLDMWELVPLPKGKHAIKVKWL</sequence>